<dbReference type="EMBL" id="NCSJ02000498">
    <property type="protein sequence ID" value="RFU24144.1"/>
    <property type="molecule type" value="Genomic_DNA"/>
</dbReference>
<comment type="caution">
    <text evidence="1">The sequence shown here is derived from an EMBL/GenBank/DDBJ whole genome shotgun (WGS) entry which is preliminary data.</text>
</comment>
<sequence length="119" mass="12943">MQRSTRPEDDLAAPAELDATVLASKVSTAAVSFNSGPASRIQTQLSHPEDLVASARHVFSFLAQVHCQDVLRCLSLVFSPDEPNALKVLACILRDVSAEKVLNPLTGRTSPLRRRTPHE</sequence>
<evidence type="ECO:0000313" key="1">
    <source>
        <dbReference type="EMBL" id="RFU24144.1"/>
    </source>
</evidence>
<proteinExistence type="predicted"/>
<feature type="non-terminal residue" evidence="1">
    <location>
        <position position="1"/>
    </location>
</feature>
<evidence type="ECO:0000313" key="2">
    <source>
        <dbReference type="Proteomes" id="UP000258309"/>
    </source>
</evidence>
<name>A0A3E2GSK6_SCYLI</name>
<gene>
    <name evidence="1" type="ORF">B7463_g12195</name>
</gene>
<organism evidence="1 2">
    <name type="scientific">Scytalidium lignicola</name>
    <name type="common">Hyphomycete</name>
    <dbReference type="NCBI Taxonomy" id="5539"/>
    <lineage>
        <taxon>Eukaryota</taxon>
        <taxon>Fungi</taxon>
        <taxon>Dikarya</taxon>
        <taxon>Ascomycota</taxon>
        <taxon>Pezizomycotina</taxon>
        <taxon>Leotiomycetes</taxon>
        <taxon>Leotiomycetes incertae sedis</taxon>
        <taxon>Scytalidium</taxon>
    </lineage>
</organism>
<accession>A0A3E2GSK6</accession>
<reference evidence="1 2" key="1">
    <citation type="submission" date="2018-05" db="EMBL/GenBank/DDBJ databases">
        <title>Draft genome sequence of Scytalidium lignicola DSM 105466, a ubiquitous saprotrophic fungus.</title>
        <authorList>
            <person name="Buettner E."/>
            <person name="Gebauer A.M."/>
            <person name="Hofrichter M."/>
            <person name="Liers C."/>
            <person name="Kellner H."/>
        </authorList>
    </citation>
    <scope>NUCLEOTIDE SEQUENCE [LARGE SCALE GENOMIC DNA]</scope>
    <source>
        <strain evidence="1 2">DSM 105466</strain>
    </source>
</reference>
<dbReference type="Proteomes" id="UP000258309">
    <property type="component" value="Unassembled WGS sequence"/>
</dbReference>
<keyword evidence="2" id="KW-1185">Reference proteome</keyword>
<protein>
    <submittedName>
        <fullName evidence="1">Uncharacterized protein</fullName>
    </submittedName>
</protein>
<feature type="non-terminal residue" evidence="1">
    <location>
        <position position="119"/>
    </location>
</feature>
<dbReference type="AlphaFoldDB" id="A0A3E2GSK6"/>